<dbReference type="PANTHER" id="PTHR42964:SF1">
    <property type="entry name" value="POLYKETIDE BIOSYNTHESIS ENOYL-COA HYDRATASE PKSH-RELATED"/>
    <property type="match status" value="1"/>
</dbReference>
<gene>
    <name evidence="2" type="ORF">GCM10011450_14380</name>
</gene>
<dbReference type="PANTHER" id="PTHR42964">
    <property type="entry name" value="ENOYL-COA HYDRATASE"/>
    <property type="match status" value="1"/>
</dbReference>
<reference evidence="2" key="1">
    <citation type="journal article" date="2014" name="Int. J. Syst. Evol. Microbiol.">
        <title>Complete genome sequence of Corynebacterium casei LMG S-19264T (=DSM 44701T), isolated from a smear-ripened cheese.</title>
        <authorList>
            <consortium name="US DOE Joint Genome Institute (JGI-PGF)"/>
            <person name="Walter F."/>
            <person name="Albersmeier A."/>
            <person name="Kalinowski J."/>
            <person name="Ruckert C."/>
        </authorList>
    </citation>
    <scope>NUCLEOTIDE SEQUENCE</scope>
    <source>
        <strain evidence="2">KCTC 23732</strain>
    </source>
</reference>
<sequence length="243" mass="26942">MQRMSQEFELIQHENICTIILKRAHKGNCLSRELVRQLNGVLNQCLENKTKGLLIRAEGKHFCTGFDLAGLESESDDSLLARFIEIEMLLQKIYWAPFVTLVLGQGKVIGAGADIFASCTYRIALDTSSFTFPGAKFGLVLGSRRLAARVGTSTARDWINGGRKISAADALSCGLVTHVCRSEEQESLVTELLQAQRLSQYTQQQIYRATVLDEGNQAADLQSLILSIMPGSIKQRISEYINQ</sequence>
<comment type="caution">
    <text evidence="2">The sequence shown here is derived from an EMBL/GenBank/DDBJ whole genome shotgun (WGS) entry which is preliminary data.</text>
</comment>
<keyword evidence="3" id="KW-1185">Reference proteome</keyword>
<evidence type="ECO:0000313" key="2">
    <source>
        <dbReference type="EMBL" id="GGW85519.1"/>
    </source>
</evidence>
<dbReference type="InterPro" id="IPR029045">
    <property type="entry name" value="ClpP/crotonase-like_dom_sf"/>
</dbReference>
<organism evidence="2 3">
    <name type="scientific">Advenella faeciporci</name>
    <dbReference type="NCBI Taxonomy" id="797535"/>
    <lineage>
        <taxon>Bacteria</taxon>
        <taxon>Pseudomonadati</taxon>
        <taxon>Pseudomonadota</taxon>
        <taxon>Betaproteobacteria</taxon>
        <taxon>Burkholderiales</taxon>
        <taxon>Alcaligenaceae</taxon>
    </lineage>
</organism>
<dbReference type="InterPro" id="IPR001753">
    <property type="entry name" value="Enoyl-CoA_hydra/iso"/>
</dbReference>
<protein>
    <submittedName>
        <fullName evidence="2">Enoyl-CoA hydratase</fullName>
    </submittedName>
</protein>
<dbReference type="Pfam" id="PF00378">
    <property type="entry name" value="ECH_1"/>
    <property type="match status" value="1"/>
</dbReference>
<name>A0A918JK10_9BURK</name>
<dbReference type="Gene3D" id="3.90.226.10">
    <property type="entry name" value="2-enoyl-CoA Hydratase, Chain A, domain 1"/>
    <property type="match status" value="1"/>
</dbReference>
<dbReference type="EMBL" id="BMYS01000008">
    <property type="protein sequence ID" value="GGW85519.1"/>
    <property type="molecule type" value="Genomic_DNA"/>
</dbReference>
<accession>A0A918JK10</accession>
<dbReference type="CDD" id="cd06558">
    <property type="entry name" value="crotonase-like"/>
    <property type="match status" value="1"/>
</dbReference>
<comment type="similarity">
    <text evidence="1">Belongs to the enoyl-CoA hydratase/isomerase family.</text>
</comment>
<dbReference type="InterPro" id="IPR051683">
    <property type="entry name" value="Enoyl-CoA_Hydratase/Isomerase"/>
</dbReference>
<dbReference type="SUPFAM" id="SSF52096">
    <property type="entry name" value="ClpP/crotonase"/>
    <property type="match status" value="1"/>
</dbReference>
<evidence type="ECO:0000313" key="3">
    <source>
        <dbReference type="Proteomes" id="UP000608345"/>
    </source>
</evidence>
<dbReference type="Proteomes" id="UP000608345">
    <property type="component" value="Unassembled WGS sequence"/>
</dbReference>
<dbReference type="GO" id="GO:0003824">
    <property type="term" value="F:catalytic activity"/>
    <property type="evidence" value="ECO:0007669"/>
    <property type="project" value="UniProtKB-ARBA"/>
</dbReference>
<evidence type="ECO:0000256" key="1">
    <source>
        <dbReference type="ARBA" id="ARBA00005254"/>
    </source>
</evidence>
<dbReference type="AlphaFoldDB" id="A0A918JK10"/>
<reference evidence="2" key="2">
    <citation type="submission" date="2020-09" db="EMBL/GenBank/DDBJ databases">
        <authorList>
            <person name="Sun Q."/>
            <person name="Kim S."/>
        </authorList>
    </citation>
    <scope>NUCLEOTIDE SEQUENCE</scope>
    <source>
        <strain evidence="2">KCTC 23732</strain>
    </source>
</reference>
<proteinExistence type="inferred from homology"/>